<gene>
    <name evidence="1" type="ORF">LCOR_09161.1</name>
</gene>
<dbReference type="AlphaFoldDB" id="A0A068S8F7"/>
<name>A0A068S8F7_9FUNG</name>
<accession>A0A068S8F7</accession>
<dbReference type="VEuPathDB" id="FungiDB:LCOR_09161.1"/>
<organism evidence="1 2">
    <name type="scientific">Lichtheimia corymbifera JMRC:FSU:9682</name>
    <dbReference type="NCBI Taxonomy" id="1263082"/>
    <lineage>
        <taxon>Eukaryota</taxon>
        <taxon>Fungi</taxon>
        <taxon>Fungi incertae sedis</taxon>
        <taxon>Mucoromycota</taxon>
        <taxon>Mucoromycotina</taxon>
        <taxon>Mucoromycetes</taxon>
        <taxon>Mucorales</taxon>
        <taxon>Lichtheimiaceae</taxon>
        <taxon>Lichtheimia</taxon>
    </lineage>
</organism>
<proteinExistence type="predicted"/>
<protein>
    <submittedName>
        <fullName evidence="1">Uncharacterized protein</fullName>
    </submittedName>
</protein>
<dbReference type="Proteomes" id="UP000027586">
    <property type="component" value="Unassembled WGS sequence"/>
</dbReference>
<evidence type="ECO:0000313" key="2">
    <source>
        <dbReference type="Proteomes" id="UP000027586"/>
    </source>
</evidence>
<dbReference type="EMBL" id="CBTN010000055">
    <property type="protein sequence ID" value="CDH58295.1"/>
    <property type="molecule type" value="Genomic_DNA"/>
</dbReference>
<reference evidence="1" key="1">
    <citation type="submission" date="2013-08" db="EMBL/GenBank/DDBJ databases">
        <title>Gene expansion shapes genome architecture in the human pathogen Lichtheimia corymbifera: an evolutionary genomics analysis in the ancient terrestrial Mucorales (Mucoromycotina).</title>
        <authorList>
            <person name="Schwartze V.U."/>
            <person name="Winter S."/>
            <person name="Shelest E."/>
            <person name="Marcet-Houben M."/>
            <person name="Horn F."/>
            <person name="Wehner S."/>
            <person name="Hoffmann K."/>
            <person name="Riege K."/>
            <person name="Sammeth M."/>
            <person name="Nowrousian M."/>
            <person name="Valiante V."/>
            <person name="Linde J."/>
            <person name="Jacobsen I.D."/>
            <person name="Marz M."/>
            <person name="Brakhage A.A."/>
            <person name="Gabaldon T."/>
            <person name="Bocker S."/>
            <person name="Voigt K."/>
        </authorList>
    </citation>
    <scope>NUCLEOTIDE SEQUENCE [LARGE SCALE GENOMIC DNA]</scope>
    <source>
        <strain evidence="1">FSU 9682</strain>
    </source>
</reference>
<keyword evidence="2" id="KW-1185">Reference proteome</keyword>
<sequence length="161" mass="18699">MLQRCEWNARRRNSSYWLWRVVYELLPWRSTADDFHRVESIFASTADNGILIPATHDPQNTRHGGWSFPCRYVKKKDGVLIPATHDPQNARHGGWNFACRYVKKKDGDKRLVTMFQDLLLSIKTDIELRHFMPIAITPGPSLGTVNWKQPSMNDIKAYSDL</sequence>
<comment type="caution">
    <text evidence="1">The sequence shown here is derived from an EMBL/GenBank/DDBJ whole genome shotgun (WGS) entry which is preliminary data.</text>
</comment>
<evidence type="ECO:0000313" key="1">
    <source>
        <dbReference type="EMBL" id="CDH58295.1"/>
    </source>
</evidence>